<dbReference type="InterPro" id="IPR050074">
    <property type="entry name" value="DHO_dehydrogenase"/>
</dbReference>
<dbReference type="PANTHER" id="PTHR48109:SF1">
    <property type="entry name" value="DIHYDROOROTATE DEHYDROGENASE (FUMARATE)"/>
    <property type="match status" value="1"/>
</dbReference>
<dbReference type="GO" id="GO:0005737">
    <property type="term" value="C:cytoplasm"/>
    <property type="evidence" value="ECO:0007669"/>
    <property type="project" value="UniProtKB-SubCell"/>
</dbReference>
<dbReference type="Gene3D" id="3.20.20.70">
    <property type="entry name" value="Aldolase class I"/>
    <property type="match status" value="1"/>
</dbReference>
<gene>
    <name evidence="11" type="ORF">MNBD_PLANCTO03-548</name>
</gene>
<evidence type="ECO:0000256" key="7">
    <source>
        <dbReference type="ARBA" id="ARBA00022643"/>
    </source>
</evidence>
<dbReference type="EC" id="1.3.1.14" evidence="11"/>
<dbReference type="InterPro" id="IPR005720">
    <property type="entry name" value="Dihydroorotate_DH_cat"/>
</dbReference>
<evidence type="ECO:0000256" key="3">
    <source>
        <dbReference type="ARBA" id="ARBA00004725"/>
    </source>
</evidence>
<comment type="pathway">
    <text evidence="3">Pyrimidine metabolism; UMP biosynthesis via de novo pathway.</text>
</comment>
<feature type="non-terminal residue" evidence="11">
    <location>
        <position position="302"/>
    </location>
</feature>
<organism evidence="11">
    <name type="scientific">hydrothermal vent metagenome</name>
    <dbReference type="NCBI Taxonomy" id="652676"/>
    <lineage>
        <taxon>unclassified sequences</taxon>
        <taxon>metagenomes</taxon>
        <taxon>ecological metagenomes</taxon>
    </lineage>
</organism>
<keyword evidence="5" id="KW-0963">Cytoplasm</keyword>
<dbReference type="AlphaFoldDB" id="A0A3B1DBU5"/>
<dbReference type="PROSITE" id="PS00912">
    <property type="entry name" value="DHODEHASE_2"/>
    <property type="match status" value="1"/>
</dbReference>
<reference evidence="11" key="1">
    <citation type="submission" date="2018-06" db="EMBL/GenBank/DDBJ databases">
        <authorList>
            <person name="Zhirakovskaya E."/>
        </authorList>
    </citation>
    <scope>NUCLEOTIDE SEQUENCE</scope>
</reference>
<evidence type="ECO:0000313" key="11">
    <source>
        <dbReference type="EMBL" id="VAX36291.1"/>
    </source>
</evidence>
<protein>
    <submittedName>
        <fullName evidence="11">Dihydroorotate dehydrogenase (NAD(+)), catalytic subunit</fullName>
        <ecNumber evidence="11">1.3.1.14</ecNumber>
    </submittedName>
</protein>
<comment type="subcellular location">
    <subcellularLocation>
        <location evidence="2">Cytoplasm</location>
    </subcellularLocation>
</comment>
<keyword evidence="7" id="KW-0288">FMN</keyword>
<dbReference type="PANTHER" id="PTHR48109">
    <property type="entry name" value="DIHYDROOROTATE DEHYDROGENASE (QUINONE), MITOCHONDRIAL-RELATED"/>
    <property type="match status" value="1"/>
</dbReference>
<dbReference type="InterPro" id="IPR013785">
    <property type="entry name" value="Aldolase_TIM"/>
</dbReference>
<dbReference type="SUPFAM" id="SSF51395">
    <property type="entry name" value="FMN-linked oxidoreductases"/>
    <property type="match status" value="1"/>
</dbReference>
<evidence type="ECO:0000256" key="5">
    <source>
        <dbReference type="ARBA" id="ARBA00022490"/>
    </source>
</evidence>
<dbReference type="Pfam" id="PF01180">
    <property type="entry name" value="DHO_dh"/>
    <property type="match status" value="1"/>
</dbReference>
<keyword evidence="8" id="KW-0665">Pyrimidine biosynthesis</keyword>
<evidence type="ECO:0000259" key="10">
    <source>
        <dbReference type="Pfam" id="PF01180"/>
    </source>
</evidence>
<dbReference type="InterPro" id="IPR012135">
    <property type="entry name" value="Dihydroorotate_DH_1_2"/>
</dbReference>
<dbReference type="GO" id="GO:0006207">
    <property type="term" value="P:'de novo' pyrimidine nucleobase biosynthetic process"/>
    <property type="evidence" value="ECO:0007669"/>
    <property type="project" value="InterPro"/>
</dbReference>
<evidence type="ECO:0000256" key="9">
    <source>
        <dbReference type="ARBA" id="ARBA00023002"/>
    </source>
</evidence>
<feature type="domain" description="Dihydroorotate dehydrogenase catalytic" evidence="10">
    <location>
        <begin position="7"/>
        <end position="301"/>
    </location>
</feature>
<dbReference type="InterPro" id="IPR033888">
    <property type="entry name" value="DHOD_1B"/>
</dbReference>
<evidence type="ECO:0000256" key="6">
    <source>
        <dbReference type="ARBA" id="ARBA00022630"/>
    </source>
</evidence>
<dbReference type="HAMAP" id="MF_00224">
    <property type="entry name" value="DHO_dh_type1"/>
    <property type="match status" value="1"/>
</dbReference>
<evidence type="ECO:0000256" key="8">
    <source>
        <dbReference type="ARBA" id="ARBA00022975"/>
    </source>
</evidence>
<proteinExistence type="inferred from homology"/>
<comment type="cofactor">
    <cofactor evidence="1">
        <name>FMN</name>
        <dbReference type="ChEBI" id="CHEBI:58210"/>
    </cofactor>
</comment>
<evidence type="ECO:0000256" key="2">
    <source>
        <dbReference type="ARBA" id="ARBA00004496"/>
    </source>
</evidence>
<dbReference type="InterPro" id="IPR001295">
    <property type="entry name" value="Dihydroorotate_DH_CS"/>
</dbReference>
<keyword evidence="9 11" id="KW-0560">Oxidoreductase</keyword>
<dbReference type="GO" id="GO:0004589">
    <property type="term" value="F:dihydroorotate dehydrogenase (NAD+) activity"/>
    <property type="evidence" value="ECO:0007669"/>
    <property type="project" value="UniProtKB-EC"/>
</dbReference>
<accession>A0A3B1DBU5</accession>
<dbReference type="EMBL" id="UOGK01000050">
    <property type="protein sequence ID" value="VAX36291.1"/>
    <property type="molecule type" value="Genomic_DNA"/>
</dbReference>
<dbReference type="PIRSF" id="PIRSF000164">
    <property type="entry name" value="DHO_oxidase"/>
    <property type="match status" value="1"/>
</dbReference>
<name>A0A3B1DBU5_9ZZZZ</name>
<evidence type="ECO:0000256" key="4">
    <source>
        <dbReference type="ARBA" id="ARBA00008008"/>
    </source>
</evidence>
<dbReference type="UniPathway" id="UPA00070"/>
<keyword evidence="6" id="KW-0285">Flavoprotein</keyword>
<dbReference type="InterPro" id="IPR024920">
    <property type="entry name" value="Dihydroorotate_DH_1"/>
</dbReference>
<evidence type="ECO:0000256" key="1">
    <source>
        <dbReference type="ARBA" id="ARBA00001917"/>
    </source>
</evidence>
<dbReference type="GO" id="GO:0044205">
    <property type="term" value="P:'de novo' UMP biosynthetic process"/>
    <property type="evidence" value="ECO:0007669"/>
    <property type="project" value="UniProtKB-UniPathway"/>
</dbReference>
<comment type="similarity">
    <text evidence="4">Belongs to the dihydroorotate dehydrogenase family. Type 1 subfamily.</text>
</comment>
<dbReference type="NCBIfam" id="NF005574">
    <property type="entry name" value="PRK07259.1"/>
    <property type="match status" value="1"/>
</dbReference>
<sequence length="302" mass="31095">MTADSPLSIDLAGLSLCSPAVLAAGCAGTLDEMTEVLDLSQVGAVVTKSITRHPREGNPTWRIIETKTGMLNAIGLANIGIEAFEQHVAPRIAAVPTRVIGSVAGFSLDDFVQVAAVMDGIETMGAVELNVSCPNVHGGTEFGADPALLRELIAAVRPALPTTRLFVKLSPVAIGTPATIADLCRAAIEPGSQPTGPNQRPGADAICLANTVPAMAIDVRTRQPRLANTTGGLSGPGIHPIAVKLVYDAHRLICRETATPIVGIGGVMGWEDAAEFILAGASAVGIGAGLFADPRLPIRINK</sequence>
<dbReference type="CDD" id="cd04740">
    <property type="entry name" value="DHOD_1B_like"/>
    <property type="match status" value="1"/>
</dbReference>